<proteinExistence type="predicted"/>
<organism evidence="2 3">
    <name type="scientific">Fusibacter bizertensis</name>
    <dbReference type="NCBI Taxonomy" id="1488331"/>
    <lineage>
        <taxon>Bacteria</taxon>
        <taxon>Bacillati</taxon>
        <taxon>Bacillota</taxon>
        <taxon>Clostridia</taxon>
        <taxon>Eubacteriales</taxon>
        <taxon>Eubacteriales Family XII. Incertae Sedis</taxon>
        <taxon>Fusibacter</taxon>
    </lineage>
</organism>
<accession>A0ABT6NHM6</accession>
<dbReference type="PROSITE" id="PS51186">
    <property type="entry name" value="GNAT"/>
    <property type="match status" value="1"/>
</dbReference>
<feature type="domain" description="N-acetyltransferase" evidence="1">
    <location>
        <begin position="9"/>
        <end position="163"/>
    </location>
</feature>
<name>A0ABT6NHM6_9FIRM</name>
<reference evidence="2 3" key="1">
    <citation type="submission" date="2023-04" db="EMBL/GenBank/DDBJ databases">
        <title>Fusibacter bizertensis strain WBS, isolated from littoral bottom sediments of the Arctic seas - biochemical and genomic analysis.</title>
        <authorList>
            <person name="Brioukhanov A.L."/>
        </authorList>
    </citation>
    <scope>NUCLEOTIDE SEQUENCE [LARGE SCALE GENOMIC DNA]</scope>
    <source>
        <strain evidence="2 3">WBS</strain>
    </source>
</reference>
<evidence type="ECO:0000313" key="2">
    <source>
        <dbReference type="EMBL" id="MDH8679935.1"/>
    </source>
</evidence>
<dbReference type="InterPro" id="IPR016181">
    <property type="entry name" value="Acyl_CoA_acyltransferase"/>
</dbReference>
<dbReference type="SUPFAM" id="SSF55729">
    <property type="entry name" value="Acyl-CoA N-acyltransferases (Nat)"/>
    <property type="match status" value="1"/>
</dbReference>
<dbReference type="InterPro" id="IPR000182">
    <property type="entry name" value="GNAT_dom"/>
</dbReference>
<comment type="caution">
    <text evidence="2">The sequence shown here is derived from an EMBL/GenBank/DDBJ whole genome shotgun (WGS) entry which is preliminary data.</text>
</comment>
<gene>
    <name evidence="2" type="ORF">QE109_17440</name>
</gene>
<dbReference type="EMBL" id="JARYZI010000023">
    <property type="protein sequence ID" value="MDH8679935.1"/>
    <property type="molecule type" value="Genomic_DNA"/>
</dbReference>
<dbReference type="Gene3D" id="3.40.630.30">
    <property type="match status" value="1"/>
</dbReference>
<sequence length="175" mass="20217">MTFYNDEKITIRAMKDEDAQSIYNTLLEQNWHPNIEVYKKYYKDQELKVKYVFVAEYEGNIAGYTTLLSKATKGPFVQSEFPEIVDLCVFEKYQNKGIANKILDIVENIASDISNNVTLSVGLHSGYGAAQRIYVKRGYIPDGSGVWYNDRQLEQYSEKCSNDDSLVLYFSKQLR</sequence>
<evidence type="ECO:0000313" key="3">
    <source>
        <dbReference type="Proteomes" id="UP001158045"/>
    </source>
</evidence>
<dbReference type="Proteomes" id="UP001158045">
    <property type="component" value="Unassembled WGS sequence"/>
</dbReference>
<dbReference type="CDD" id="cd04301">
    <property type="entry name" value="NAT_SF"/>
    <property type="match status" value="1"/>
</dbReference>
<evidence type="ECO:0000259" key="1">
    <source>
        <dbReference type="PROSITE" id="PS51186"/>
    </source>
</evidence>
<dbReference type="Pfam" id="PF13673">
    <property type="entry name" value="Acetyltransf_10"/>
    <property type="match status" value="1"/>
</dbReference>
<protein>
    <submittedName>
        <fullName evidence="2">GNAT family N-acetyltransferase</fullName>
    </submittedName>
</protein>
<dbReference type="RefSeq" id="WP_281095829.1">
    <property type="nucleotide sequence ID" value="NZ_JARYZI010000023.1"/>
</dbReference>
<keyword evidence="3" id="KW-1185">Reference proteome</keyword>